<evidence type="ECO:0008006" key="3">
    <source>
        <dbReference type="Google" id="ProtNLM"/>
    </source>
</evidence>
<reference evidence="1 2" key="1">
    <citation type="submission" date="2017-10" db="EMBL/GenBank/DDBJ databases">
        <authorList>
            <person name="Regsiter A."/>
            <person name="William W."/>
        </authorList>
    </citation>
    <scope>NUCLEOTIDE SEQUENCE [LARGE SCALE GENOMIC DNA]</scope>
    <source>
        <strain evidence="1 2">CFBP6984</strain>
    </source>
</reference>
<protein>
    <recommendedName>
        <fullName evidence="3">Transposase</fullName>
    </recommendedName>
</protein>
<sequence length="76" mass="8435">MLPTLSSRRCLAAMEAVVMGAVEAKIAFVAEVSGLQAECPDLSLCPKRYMRAKKRVVGRDANGQSRVYELAWYSFH</sequence>
<dbReference type="EMBL" id="OCYT01000079">
    <property type="protein sequence ID" value="SON78277.1"/>
    <property type="molecule type" value="Genomic_DNA"/>
</dbReference>
<organism evidence="1 2">
    <name type="scientific">Xanthomonas campestris pv. phaseoli</name>
    <dbReference type="NCBI Taxonomy" id="317013"/>
    <lineage>
        <taxon>Bacteria</taxon>
        <taxon>Pseudomonadati</taxon>
        <taxon>Pseudomonadota</taxon>
        <taxon>Gammaproteobacteria</taxon>
        <taxon>Lysobacterales</taxon>
        <taxon>Lysobacteraceae</taxon>
        <taxon>Xanthomonas</taxon>
    </lineage>
</organism>
<comment type="caution">
    <text evidence="1">The sequence shown here is derived from an EMBL/GenBank/DDBJ whole genome shotgun (WGS) entry which is preliminary data.</text>
</comment>
<keyword evidence="2" id="KW-1185">Reference proteome</keyword>
<evidence type="ECO:0000313" key="1">
    <source>
        <dbReference type="EMBL" id="SON78277.1"/>
    </source>
</evidence>
<name>A0ABY1TQ63_XANCH</name>
<proteinExistence type="predicted"/>
<evidence type="ECO:0000313" key="2">
    <source>
        <dbReference type="Proteomes" id="UP000234181"/>
    </source>
</evidence>
<accession>A0ABY1TQ63</accession>
<gene>
    <name evidence="1" type="ORF">XAP6984_250020</name>
</gene>
<dbReference type="Proteomes" id="UP000234181">
    <property type="component" value="Unassembled WGS sequence"/>
</dbReference>